<dbReference type="Proteomes" id="UP000823851">
    <property type="component" value="Unassembled WGS sequence"/>
</dbReference>
<dbReference type="InterPro" id="IPR007168">
    <property type="entry name" value="Phageshock_PspC_N"/>
</dbReference>
<evidence type="ECO:0000259" key="8">
    <source>
        <dbReference type="Pfam" id="PF04024"/>
    </source>
</evidence>
<evidence type="ECO:0000256" key="6">
    <source>
        <dbReference type="SAM" id="MobiDB-lite"/>
    </source>
</evidence>
<keyword evidence="5 7" id="KW-0472">Membrane</keyword>
<dbReference type="GO" id="GO:0005886">
    <property type="term" value="C:plasma membrane"/>
    <property type="evidence" value="ECO:0007669"/>
    <property type="project" value="UniProtKB-SubCell"/>
</dbReference>
<name>A0A9D2R181_9FIRM</name>
<organism evidence="9 10">
    <name type="scientific">Candidatus Eisenbergiella stercorigallinarum</name>
    <dbReference type="NCBI Taxonomy" id="2838557"/>
    <lineage>
        <taxon>Bacteria</taxon>
        <taxon>Bacillati</taxon>
        <taxon>Bacillota</taxon>
        <taxon>Clostridia</taxon>
        <taxon>Lachnospirales</taxon>
        <taxon>Lachnospiraceae</taxon>
        <taxon>Eisenbergiella</taxon>
    </lineage>
</organism>
<dbReference type="AlphaFoldDB" id="A0A9D2R181"/>
<evidence type="ECO:0000313" key="9">
    <source>
        <dbReference type="EMBL" id="HJD31972.1"/>
    </source>
</evidence>
<feature type="compositionally biased region" description="Polar residues" evidence="6">
    <location>
        <begin position="23"/>
        <end position="56"/>
    </location>
</feature>
<feature type="domain" description="Phage shock protein PspC N-terminal" evidence="8">
    <location>
        <begin position="63"/>
        <end position="122"/>
    </location>
</feature>
<evidence type="ECO:0000256" key="2">
    <source>
        <dbReference type="ARBA" id="ARBA00022475"/>
    </source>
</evidence>
<dbReference type="PANTHER" id="PTHR33885:SF3">
    <property type="entry name" value="PHAGE SHOCK PROTEIN C"/>
    <property type="match status" value="1"/>
</dbReference>
<dbReference type="InterPro" id="IPR052027">
    <property type="entry name" value="PspC"/>
</dbReference>
<reference evidence="9" key="1">
    <citation type="journal article" date="2021" name="PeerJ">
        <title>Extensive microbial diversity within the chicken gut microbiome revealed by metagenomics and culture.</title>
        <authorList>
            <person name="Gilroy R."/>
            <person name="Ravi A."/>
            <person name="Getino M."/>
            <person name="Pursley I."/>
            <person name="Horton D.L."/>
            <person name="Alikhan N.F."/>
            <person name="Baker D."/>
            <person name="Gharbi K."/>
            <person name="Hall N."/>
            <person name="Watson M."/>
            <person name="Adriaenssens E.M."/>
            <person name="Foster-Nyarko E."/>
            <person name="Jarju S."/>
            <person name="Secka A."/>
            <person name="Antonio M."/>
            <person name="Oren A."/>
            <person name="Chaudhuri R.R."/>
            <person name="La Ragione R."/>
            <person name="Hildebrand F."/>
            <person name="Pallen M.J."/>
        </authorList>
    </citation>
    <scope>NUCLEOTIDE SEQUENCE</scope>
    <source>
        <strain evidence="9">ChiHjej8B7-25341</strain>
    </source>
</reference>
<accession>A0A9D2R181</accession>
<keyword evidence="3 7" id="KW-0812">Transmembrane</keyword>
<dbReference type="Pfam" id="PF04024">
    <property type="entry name" value="PspC"/>
    <property type="match status" value="1"/>
</dbReference>
<evidence type="ECO:0000256" key="5">
    <source>
        <dbReference type="ARBA" id="ARBA00023136"/>
    </source>
</evidence>
<dbReference type="PANTHER" id="PTHR33885">
    <property type="entry name" value="PHAGE SHOCK PROTEIN C"/>
    <property type="match status" value="1"/>
</dbReference>
<evidence type="ECO:0000256" key="7">
    <source>
        <dbReference type="SAM" id="Phobius"/>
    </source>
</evidence>
<feature type="transmembrane region" description="Helical" evidence="7">
    <location>
        <begin position="94"/>
        <end position="119"/>
    </location>
</feature>
<evidence type="ECO:0000313" key="10">
    <source>
        <dbReference type="Proteomes" id="UP000823851"/>
    </source>
</evidence>
<keyword evidence="2" id="KW-1003">Cell membrane</keyword>
<gene>
    <name evidence="9" type="ORF">H9912_08535</name>
</gene>
<evidence type="ECO:0000256" key="4">
    <source>
        <dbReference type="ARBA" id="ARBA00022989"/>
    </source>
</evidence>
<proteinExistence type="predicted"/>
<sequence>MEYQDNNQNGAQQGGAYQDSGRDWQQGSAYQDNRESWNNSQNWNDGRNWNNSQDWGNGNGSGRRLARSASNRMICGVCAGIAEYFNWDPTIVRLVWVGASILLGAGFMGLIAYFIAAVIMPER</sequence>
<keyword evidence="4 7" id="KW-1133">Transmembrane helix</keyword>
<comment type="subcellular location">
    <subcellularLocation>
        <location evidence="1">Cell membrane</location>
        <topology evidence="1">Single-pass membrane protein</topology>
    </subcellularLocation>
</comment>
<feature type="region of interest" description="Disordered" evidence="6">
    <location>
        <begin position="1"/>
        <end position="65"/>
    </location>
</feature>
<evidence type="ECO:0000256" key="3">
    <source>
        <dbReference type="ARBA" id="ARBA00022692"/>
    </source>
</evidence>
<dbReference type="EMBL" id="DWUW01000244">
    <property type="protein sequence ID" value="HJD31972.1"/>
    <property type="molecule type" value="Genomic_DNA"/>
</dbReference>
<protein>
    <submittedName>
        <fullName evidence="9">PspC domain-containing protein</fullName>
    </submittedName>
</protein>
<feature type="compositionally biased region" description="Low complexity" evidence="6">
    <location>
        <begin position="1"/>
        <end position="19"/>
    </location>
</feature>
<evidence type="ECO:0000256" key="1">
    <source>
        <dbReference type="ARBA" id="ARBA00004162"/>
    </source>
</evidence>
<reference evidence="9" key="2">
    <citation type="submission" date="2021-04" db="EMBL/GenBank/DDBJ databases">
        <authorList>
            <person name="Gilroy R."/>
        </authorList>
    </citation>
    <scope>NUCLEOTIDE SEQUENCE</scope>
    <source>
        <strain evidence="9">ChiHjej8B7-25341</strain>
    </source>
</reference>
<comment type="caution">
    <text evidence="9">The sequence shown here is derived from an EMBL/GenBank/DDBJ whole genome shotgun (WGS) entry which is preliminary data.</text>
</comment>